<protein>
    <submittedName>
        <fullName evidence="1">Uncharacterized protein</fullName>
    </submittedName>
</protein>
<dbReference type="EMBL" id="JBBWWT010000004">
    <property type="protein sequence ID" value="MEL1264689.1"/>
    <property type="molecule type" value="Genomic_DNA"/>
</dbReference>
<proteinExistence type="predicted"/>
<dbReference type="RefSeq" id="WP_341725882.1">
    <property type="nucleotide sequence ID" value="NZ_JBBWWT010000004.1"/>
</dbReference>
<reference evidence="1 2" key="1">
    <citation type="submission" date="2024-04" db="EMBL/GenBank/DDBJ databases">
        <title>Draft genome sequence of Pseudoxanthomonas putridarboris WD12.</title>
        <authorList>
            <person name="Oh J."/>
        </authorList>
    </citation>
    <scope>NUCLEOTIDE SEQUENCE [LARGE SCALE GENOMIC DNA]</scope>
    <source>
        <strain evidence="1 2">WD12</strain>
    </source>
</reference>
<accession>A0ABU9J0C0</accession>
<evidence type="ECO:0000313" key="1">
    <source>
        <dbReference type="EMBL" id="MEL1264689.1"/>
    </source>
</evidence>
<evidence type="ECO:0000313" key="2">
    <source>
        <dbReference type="Proteomes" id="UP001459204"/>
    </source>
</evidence>
<gene>
    <name evidence="1" type="ORF">AAD027_09965</name>
</gene>
<comment type="caution">
    <text evidence="1">The sequence shown here is derived from an EMBL/GenBank/DDBJ whole genome shotgun (WGS) entry which is preliminary data.</text>
</comment>
<organism evidence="1 2">
    <name type="scientific">Pseudoxanthomonas putridarboris</name>
    <dbReference type="NCBI Taxonomy" id="752605"/>
    <lineage>
        <taxon>Bacteria</taxon>
        <taxon>Pseudomonadati</taxon>
        <taxon>Pseudomonadota</taxon>
        <taxon>Gammaproteobacteria</taxon>
        <taxon>Lysobacterales</taxon>
        <taxon>Lysobacteraceae</taxon>
        <taxon>Pseudoxanthomonas</taxon>
    </lineage>
</organism>
<name>A0ABU9J0C0_9GAMM</name>
<dbReference type="Proteomes" id="UP001459204">
    <property type="component" value="Unassembled WGS sequence"/>
</dbReference>
<sequence>MVPYQVMVEGVFVCAPELEENWGGFQTTFFLNANNAPNAAHRVRELLAARMSCHGVWGAEDGVLKSYYWIHNIWEITEERFLQEDGKDTGFTFFRIRWYEKFQLALRRIYFNRFKPWLLVPLPRGGGGILPDR</sequence>
<keyword evidence="2" id="KW-1185">Reference proteome</keyword>